<dbReference type="Gene3D" id="3.30.160.60">
    <property type="entry name" value="Classic Zinc Finger"/>
    <property type="match status" value="2"/>
</dbReference>
<keyword evidence="5" id="KW-0805">Transcription regulation</keyword>
<feature type="domain" description="C2H2-type" evidence="10">
    <location>
        <begin position="63"/>
        <end position="85"/>
    </location>
</feature>
<evidence type="ECO:0000256" key="9">
    <source>
        <dbReference type="SAM" id="MobiDB-lite"/>
    </source>
</evidence>
<dbReference type="Pfam" id="PF22992">
    <property type="entry name" value="C2CH-4th_BIRD-IDD"/>
    <property type="match status" value="1"/>
</dbReference>
<dbReference type="Pfam" id="PF22995">
    <property type="entry name" value="C2CH-3rd_BIRD-IDD"/>
    <property type="match status" value="1"/>
</dbReference>
<dbReference type="InterPro" id="IPR031140">
    <property type="entry name" value="IDD1-16"/>
</dbReference>
<evidence type="ECO:0000256" key="5">
    <source>
        <dbReference type="ARBA" id="ARBA00023015"/>
    </source>
</evidence>
<reference evidence="12" key="1">
    <citation type="journal article" date="2016" name="Nat. Biotechnol.">
        <title>Sequencing wild and cultivated cassava and related species reveals extensive interspecific hybridization and genetic diversity.</title>
        <authorList>
            <person name="Bredeson J.V."/>
            <person name="Lyons J.B."/>
            <person name="Prochnik S.E."/>
            <person name="Wu G.A."/>
            <person name="Ha C.M."/>
            <person name="Edsinger-Gonzales E."/>
            <person name="Grimwood J."/>
            <person name="Schmutz J."/>
            <person name="Rabbi I.Y."/>
            <person name="Egesi C."/>
            <person name="Nauluvula P."/>
            <person name="Lebot V."/>
            <person name="Ndunguru J."/>
            <person name="Mkamilo G."/>
            <person name="Bart R.S."/>
            <person name="Setter T.L."/>
            <person name="Gleadow R.M."/>
            <person name="Kulakow P."/>
            <person name="Ferguson M.E."/>
            <person name="Rounsley S."/>
            <person name="Rokhsar D.S."/>
        </authorList>
    </citation>
    <scope>NUCLEOTIDE SEQUENCE [LARGE SCALE GENOMIC DNA]</scope>
    <source>
        <strain evidence="12">cv. AM560-2</strain>
    </source>
</reference>
<evidence type="ECO:0000259" key="10">
    <source>
        <dbReference type="PROSITE" id="PS50157"/>
    </source>
</evidence>
<evidence type="ECO:0000256" key="2">
    <source>
        <dbReference type="ARBA" id="ARBA00022737"/>
    </source>
</evidence>
<dbReference type="PANTHER" id="PTHR10593:SF187">
    <property type="entry name" value="C2H2-TYPE DOMAIN-CONTAINING PROTEIN"/>
    <property type="match status" value="1"/>
</dbReference>
<dbReference type="PROSITE" id="PS00028">
    <property type="entry name" value="ZINC_FINGER_C2H2_1"/>
    <property type="match status" value="1"/>
</dbReference>
<gene>
    <name evidence="11" type="ORF">MANES_04G023700v8</name>
</gene>
<dbReference type="FunFam" id="3.30.160.60:FF:000554">
    <property type="entry name" value="protein indeterminate-domain 12-like"/>
    <property type="match status" value="1"/>
</dbReference>
<feature type="region of interest" description="Disordered" evidence="9">
    <location>
        <begin position="1"/>
        <end position="45"/>
    </location>
</feature>
<feature type="region of interest" description="Disordered" evidence="9">
    <location>
        <begin position="334"/>
        <end position="363"/>
    </location>
</feature>
<keyword evidence="2" id="KW-0677">Repeat</keyword>
<dbReference type="GO" id="GO:0005634">
    <property type="term" value="C:nucleus"/>
    <property type="evidence" value="ECO:0000318"/>
    <property type="project" value="GO_Central"/>
</dbReference>
<dbReference type="InterPro" id="IPR036236">
    <property type="entry name" value="Znf_C2H2_sf"/>
</dbReference>
<dbReference type="GO" id="GO:0003677">
    <property type="term" value="F:DNA binding"/>
    <property type="evidence" value="ECO:0007669"/>
    <property type="project" value="UniProtKB-KW"/>
</dbReference>
<dbReference type="InterPro" id="IPR055185">
    <property type="entry name" value="C2CH-4th_BIRD-IDD"/>
</dbReference>
<dbReference type="GO" id="GO:0003700">
    <property type="term" value="F:DNA-binding transcription factor activity"/>
    <property type="evidence" value="ECO:0000318"/>
    <property type="project" value="GO_Central"/>
</dbReference>
<evidence type="ECO:0000256" key="7">
    <source>
        <dbReference type="ARBA" id="ARBA00023163"/>
    </source>
</evidence>
<evidence type="ECO:0000256" key="8">
    <source>
        <dbReference type="PROSITE-ProRule" id="PRU00042"/>
    </source>
</evidence>
<keyword evidence="1" id="KW-0479">Metal-binding</keyword>
<evidence type="ECO:0000313" key="11">
    <source>
        <dbReference type="EMBL" id="OAY51653.1"/>
    </source>
</evidence>
<accession>A0A2C9VYZ5</accession>
<dbReference type="AlphaFoldDB" id="A0A2C9VYZ5"/>
<proteinExistence type="predicted"/>
<keyword evidence="3 8" id="KW-0863">Zinc-finger</keyword>
<evidence type="ECO:0000256" key="6">
    <source>
        <dbReference type="ARBA" id="ARBA00023125"/>
    </source>
</evidence>
<organism evidence="11 12">
    <name type="scientific">Manihot esculenta</name>
    <name type="common">Cassava</name>
    <name type="synonym">Jatropha manihot</name>
    <dbReference type="NCBI Taxonomy" id="3983"/>
    <lineage>
        <taxon>Eukaryota</taxon>
        <taxon>Viridiplantae</taxon>
        <taxon>Streptophyta</taxon>
        <taxon>Embryophyta</taxon>
        <taxon>Tracheophyta</taxon>
        <taxon>Spermatophyta</taxon>
        <taxon>Magnoliopsida</taxon>
        <taxon>eudicotyledons</taxon>
        <taxon>Gunneridae</taxon>
        <taxon>Pentapetalae</taxon>
        <taxon>rosids</taxon>
        <taxon>fabids</taxon>
        <taxon>Malpighiales</taxon>
        <taxon>Euphorbiaceae</taxon>
        <taxon>Crotonoideae</taxon>
        <taxon>Manihoteae</taxon>
        <taxon>Manihot</taxon>
    </lineage>
</organism>
<evidence type="ECO:0000313" key="12">
    <source>
        <dbReference type="Proteomes" id="UP000091857"/>
    </source>
</evidence>
<dbReference type="FunFam" id="3.30.160.60:FF:000131">
    <property type="entry name" value="protein indeterminate-domain 5, chloroplastic-like"/>
    <property type="match status" value="1"/>
</dbReference>
<keyword evidence="12" id="KW-1185">Reference proteome</keyword>
<evidence type="ECO:0000256" key="1">
    <source>
        <dbReference type="ARBA" id="ARBA00022723"/>
    </source>
</evidence>
<dbReference type="PROSITE" id="PS50157">
    <property type="entry name" value="ZINC_FINGER_C2H2_2"/>
    <property type="match status" value="1"/>
</dbReference>
<keyword evidence="7" id="KW-0804">Transcription</keyword>
<name>A0A2C9VYZ5_MANES</name>
<dbReference type="Gramene" id="Manes.04G023700.1.v8.1">
    <property type="protein sequence ID" value="Manes.04G023700.1.v8.1.CDS"/>
    <property type="gene ID" value="Manes.04G023700.v8.1"/>
</dbReference>
<dbReference type="InterPro" id="IPR013087">
    <property type="entry name" value="Znf_C2H2_type"/>
</dbReference>
<dbReference type="EMBL" id="CM004390">
    <property type="protein sequence ID" value="OAY51653.1"/>
    <property type="molecule type" value="Genomic_DNA"/>
</dbReference>
<evidence type="ECO:0000256" key="4">
    <source>
        <dbReference type="ARBA" id="ARBA00022833"/>
    </source>
</evidence>
<protein>
    <recommendedName>
        <fullName evidence="10">C2H2-type domain-containing protein</fullName>
    </recommendedName>
</protein>
<dbReference type="Pfam" id="PF22996">
    <property type="entry name" value="C2H2-2nd_BIRD-IDD"/>
    <property type="match status" value="1"/>
</dbReference>
<keyword evidence="6" id="KW-0238">DNA-binding</keyword>
<dbReference type="PANTHER" id="PTHR10593">
    <property type="entry name" value="SERINE/THREONINE-PROTEIN KINASE RIO"/>
    <property type="match status" value="1"/>
</dbReference>
<comment type="caution">
    <text evidence="11">The sequence shown here is derived from an EMBL/GenBank/DDBJ whole genome shotgun (WGS) entry which is preliminary data.</text>
</comment>
<dbReference type="SMART" id="SM00355">
    <property type="entry name" value="ZnF_C2H2"/>
    <property type="match status" value="3"/>
</dbReference>
<dbReference type="Proteomes" id="UP000091857">
    <property type="component" value="Chromosome 4"/>
</dbReference>
<feature type="compositionally biased region" description="Polar residues" evidence="9">
    <location>
        <begin position="345"/>
        <end position="363"/>
    </location>
</feature>
<dbReference type="GO" id="GO:0008270">
    <property type="term" value="F:zinc ion binding"/>
    <property type="evidence" value="ECO:0007669"/>
    <property type="project" value="UniProtKB-KW"/>
</dbReference>
<dbReference type="OrthoDB" id="6354171at2759"/>
<sequence length="522" mass="57499">MMSEDGYSVPSSIRGFVHQEPTPNPNPNPDLTMKKKRNLPGTPDPDAEVIALSPKSLMATNRFICEICNKGFQRDQNLQLHRRGHNLPWKLKQRSSKEIRKKVYICPEKSCVHHDPSRALGDLTGIKKHYSRKHGEKKWKCEKCSKKYAVQSDWKAHSKICGTREYRCDCGTLFSRKDSFITHRAFCDALAEESARFTSVSAAINANFRNDLINGAPTNSINPHQSTGISQFSSVFRPEFANGSELVADLSTVDGQKSRLPIWLDHANPQMNLINSNVFLATNSACLPELAQTPQMDMFGPATSQAQWFNKYQEAPFTGGSNLSVPALPLGLKEEEGNEGDLSESAASLYSSNQHQQQRNSAHMSATALLQKAAQMGSTRSNGIPLMSPPSLPNVSNLNSYNQSKSIETFKFLSRQPNQAAENFNELANSLSPASTPATLLGDSNSSSILGSDNATKNLNHLMMQSNRKQNHGSSSEIEGSLTRDFLGVGGETRRPLLQQEIAKFASISSGMDLSQYCSGNR</sequence>
<dbReference type="InterPro" id="IPR055186">
    <property type="entry name" value="C2H2-2nd_BIRD-IDD"/>
</dbReference>
<dbReference type="InterPro" id="IPR055187">
    <property type="entry name" value="C2CH-3rd_BIRD-IDD"/>
</dbReference>
<evidence type="ECO:0000256" key="3">
    <source>
        <dbReference type="ARBA" id="ARBA00022771"/>
    </source>
</evidence>
<dbReference type="STRING" id="3983.A0A2C9VYZ5"/>
<dbReference type="SUPFAM" id="SSF57667">
    <property type="entry name" value="beta-beta-alpha zinc fingers"/>
    <property type="match status" value="1"/>
</dbReference>
<keyword evidence="4" id="KW-0862">Zinc</keyword>
<dbReference type="Pfam" id="PF00096">
    <property type="entry name" value="zf-C2H2"/>
    <property type="match status" value="1"/>
</dbReference>